<feature type="domain" description="Palmitoyltransferase DHHC" evidence="9">
    <location>
        <begin position="152"/>
        <end position="276"/>
    </location>
</feature>
<gene>
    <name evidence="10" type="ORF">GUJ93_ZPchr0011g27279</name>
</gene>
<evidence type="ECO:0000256" key="7">
    <source>
        <dbReference type="ARBA" id="ARBA00023315"/>
    </source>
</evidence>
<keyword evidence="11" id="KW-1185">Reference proteome</keyword>
<dbReference type="EC" id="2.3.1.225" evidence="8"/>
<evidence type="ECO:0000256" key="1">
    <source>
        <dbReference type="ARBA" id="ARBA00004141"/>
    </source>
</evidence>
<reference evidence="10" key="1">
    <citation type="journal article" date="2021" name="bioRxiv">
        <title>Whole Genome Assembly and Annotation of Northern Wild Rice, Zizania palustris L., Supports a Whole Genome Duplication in the Zizania Genus.</title>
        <authorList>
            <person name="Haas M."/>
            <person name="Kono T."/>
            <person name="Macchietto M."/>
            <person name="Millas R."/>
            <person name="McGilp L."/>
            <person name="Shao M."/>
            <person name="Duquette J."/>
            <person name="Hirsch C.N."/>
            <person name="Kimball J."/>
        </authorList>
    </citation>
    <scope>NUCLEOTIDE SEQUENCE</scope>
    <source>
        <tissue evidence="10">Fresh leaf tissue</tissue>
    </source>
</reference>
<comment type="subcellular location">
    <subcellularLocation>
        <location evidence="1">Membrane</location>
        <topology evidence="1">Multi-pass membrane protein</topology>
    </subcellularLocation>
</comment>
<dbReference type="PANTHER" id="PTHR22883:SF324">
    <property type="entry name" value="S-ACYLTRANSFERASE"/>
    <property type="match status" value="1"/>
</dbReference>
<dbReference type="Pfam" id="PF01529">
    <property type="entry name" value="DHHC"/>
    <property type="match status" value="1"/>
</dbReference>
<dbReference type="GO" id="GO:0005794">
    <property type="term" value="C:Golgi apparatus"/>
    <property type="evidence" value="ECO:0007669"/>
    <property type="project" value="TreeGrafter"/>
</dbReference>
<feature type="transmembrane region" description="Helical" evidence="8">
    <location>
        <begin position="60"/>
        <end position="80"/>
    </location>
</feature>
<comment type="similarity">
    <text evidence="2 8">Belongs to the DHHC palmitoyltransferase family.</text>
</comment>
<accession>A0A8J6BT43</accession>
<dbReference type="InterPro" id="IPR001594">
    <property type="entry name" value="Palmitoyltrfase_DHHC"/>
</dbReference>
<proteinExistence type="inferred from homology"/>
<organism evidence="10 11">
    <name type="scientific">Zizania palustris</name>
    <name type="common">Northern wild rice</name>
    <dbReference type="NCBI Taxonomy" id="103762"/>
    <lineage>
        <taxon>Eukaryota</taxon>
        <taxon>Viridiplantae</taxon>
        <taxon>Streptophyta</taxon>
        <taxon>Embryophyta</taxon>
        <taxon>Tracheophyta</taxon>
        <taxon>Spermatophyta</taxon>
        <taxon>Magnoliopsida</taxon>
        <taxon>Liliopsida</taxon>
        <taxon>Poales</taxon>
        <taxon>Poaceae</taxon>
        <taxon>BOP clade</taxon>
        <taxon>Oryzoideae</taxon>
        <taxon>Oryzeae</taxon>
        <taxon>Zizaniinae</taxon>
        <taxon>Zizania</taxon>
    </lineage>
</organism>
<evidence type="ECO:0000256" key="2">
    <source>
        <dbReference type="ARBA" id="ARBA00008574"/>
    </source>
</evidence>
<sequence>MKWRNLFKSPFARNHISDAASTKSAAAAAAATHRLYQVWRGRNIFLCGGRLIFGPDASSVVLTVSLIMTPLAIFVALVSFKLADLIGKPLGQLVPATAVAVGIFDVIVLVLTSGRDPGIIPRNLRPPEPDPAAGSLPPTRDEYVNGVVVKVKYCHTCLLYRPPRCSHCSVCNNCVERFDHHCPWVGQCIGKRNYRFFFMFVSSTTFLCLYVFGFSWVNLLLISRKYGYGLGHAVLESPVSGFLIVYTFVTAWFVGGLTAFHSYLACTNQTTYENFRYRYERKTNPHNRGVAANLAEIFLSPIPASRNDFRARVAVDHYYASAPSGQYYYSYSLGPLSSESKISFNSRGSLSFDMTKASFDLRYSGKRTSAAAAAAAVEDSSNDDFGDIPAAGGLQGALERCATQQPRHSIFEKTIKKADDFIEGAVATEFGHNDGAAVAAVRPHGRDFDVV</sequence>
<dbReference type="AlphaFoldDB" id="A0A8J6BT43"/>
<evidence type="ECO:0000256" key="8">
    <source>
        <dbReference type="RuleBase" id="RU079119"/>
    </source>
</evidence>
<keyword evidence="4 8" id="KW-0812">Transmembrane</keyword>
<dbReference type="PANTHER" id="PTHR22883">
    <property type="entry name" value="ZINC FINGER DHHC DOMAIN CONTAINING PROTEIN"/>
    <property type="match status" value="1"/>
</dbReference>
<comment type="domain">
    <text evidence="8">The DHHC domain is required for palmitoyltransferase activity.</text>
</comment>
<evidence type="ECO:0000256" key="6">
    <source>
        <dbReference type="ARBA" id="ARBA00023136"/>
    </source>
</evidence>
<evidence type="ECO:0000256" key="3">
    <source>
        <dbReference type="ARBA" id="ARBA00022679"/>
    </source>
</evidence>
<dbReference type="PROSITE" id="PS50216">
    <property type="entry name" value="DHHC"/>
    <property type="match status" value="1"/>
</dbReference>
<feature type="transmembrane region" description="Helical" evidence="8">
    <location>
        <begin position="242"/>
        <end position="266"/>
    </location>
</feature>
<keyword evidence="5 8" id="KW-1133">Transmembrane helix</keyword>
<keyword evidence="3 8" id="KW-0808">Transferase</keyword>
<dbReference type="EMBL" id="JAAALK010000081">
    <property type="protein sequence ID" value="KAG8089923.1"/>
    <property type="molecule type" value="Genomic_DNA"/>
</dbReference>
<dbReference type="GO" id="GO:0005783">
    <property type="term" value="C:endoplasmic reticulum"/>
    <property type="evidence" value="ECO:0007669"/>
    <property type="project" value="TreeGrafter"/>
</dbReference>
<evidence type="ECO:0000256" key="5">
    <source>
        <dbReference type="ARBA" id="ARBA00022989"/>
    </source>
</evidence>
<dbReference type="GO" id="GO:0016020">
    <property type="term" value="C:membrane"/>
    <property type="evidence" value="ECO:0007669"/>
    <property type="project" value="UniProtKB-SubCell"/>
</dbReference>
<keyword evidence="7 8" id="KW-0012">Acyltransferase</keyword>
<keyword evidence="6 8" id="KW-0472">Membrane</keyword>
<feature type="transmembrane region" description="Helical" evidence="8">
    <location>
        <begin position="92"/>
        <end position="112"/>
    </location>
</feature>
<dbReference type="GO" id="GO:0006612">
    <property type="term" value="P:protein targeting to membrane"/>
    <property type="evidence" value="ECO:0007669"/>
    <property type="project" value="TreeGrafter"/>
</dbReference>
<protein>
    <recommendedName>
        <fullName evidence="8">S-acyltransferase</fullName>
        <ecNumber evidence="8">2.3.1.225</ecNumber>
    </recommendedName>
    <alternativeName>
        <fullName evidence="8">Palmitoyltransferase</fullName>
    </alternativeName>
</protein>
<dbReference type="Proteomes" id="UP000729402">
    <property type="component" value="Unassembled WGS sequence"/>
</dbReference>
<comment type="caution">
    <text evidence="10">The sequence shown here is derived from an EMBL/GenBank/DDBJ whole genome shotgun (WGS) entry which is preliminary data.</text>
</comment>
<dbReference type="InterPro" id="IPR039859">
    <property type="entry name" value="PFA4/ZDH16/20/ERF2-like"/>
</dbReference>
<dbReference type="OrthoDB" id="4096362at2759"/>
<name>A0A8J6BT43_ZIZPA</name>
<evidence type="ECO:0000313" key="11">
    <source>
        <dbReference type="Proteomes" id="UP000729402"/>
    </source>
</evidence>
<dbReference type="GO" id="GO:0019706">
    <property type="term" value="F:protein-cysteine S-palmitoyltransferase activity"/>
    <property type="evidence" value="ECO:0007669"/>
    <property type="project" value="UniProtKB-EC"/>
</dbReference>
<comment type="catalytic activity">
    <reaction evidence="8">
        <text>L-cysteinyl-[protein] + hexadecanoyl-CoA = S-hexadecanoyl-L-cysteinyl-[protein] + CoA</text>
        <dbReference type="Rhea" id="RHEA:36683"/>
        <dbReference type="Rhea" id="RHEA-COMP:10131"/>
        <dbReference type="Rhea" id="RHEA-COMP:11032"/>
        <dbReference type="ChEBI" id="CHEBI:29950"/>
        <dbReference type="ChEBI" id="CHEBI:57287"/>
        <dbReference type="ChEBI" id="CHEBI:57379"/>
        <dbReference type="ChEBI" id="CHEBI:74151"/>
        <dbReference type="EC" id="2.3.1.225"/>
    </reaction>
</comment>
<evidence type="ECO:0000256" key="4">
    <source>
        <dbReference type="ARBA" id="ARBA00022692"/>
    </source>
</evidence>
<evidence type="ECO:0000313" key="10">
    <source>
        <dbReference type="EMBL" id="KAG8089923.1"/>
    </source>
</evidence>
<evidence type="ECO:0000259" key="9">
    <source>
        <dbReference type="Pfam" id="PF01529"/>
    </source>
</evidence>
<reference evidence="10" key="2">
    <citation type="submission" date="2021-02" db="EMBL/GenBank/DDBJ databases">
        <authorList>
            <person name="Kimball J.A."/>
            <person name="Haas M.W."/>
            <person name="Macchietto M."/>
            <person name="Kono T."/>
            <person name="Duquette J."/>
            <person name="Shao M."/>
        </authorList>
    </citation>
    <scope>NUCLEOTIDE SEQUENCE</scope>
    <source>
        <tissue evidence="10">Fresh leaf tissue</tissue>
    </source>
</reference>
<feature type="transmembrane region" description="Helical" evidence="8">
    <location>
        <begin position="196"/>
        <end position="222"/>
    </location>
</feature>